<dbReference type="Pfam" id="PF04564">
    <property type="entry name" value="U-box"/>
    <property type="match status" value="1"/>
</dbReference>
<gene>
    <name evidence="7" type="ORF">NYM_LOCUS18390</name>
</gene>
<evidence type="ECO:0000256" key="5">
    <source>
        <dbReference type="RuleBase" id="RU369093"/>
    </source>
</evidence>
<dbReference type="EMBL" id="LR721782">
    <property type="protein sequence ID" value="VVW31767.1"/>
    <property type="molecule type" value="Genomic_DNA"/>
</dbReference>
<dbReference type="Gene3D" id="3.30.40.10">
    <property type="entry name" value="Zinc/RING finger domain, C3HC4 (zinc finger)"/>
    <property type="match status" value="1"/>
</dbReference>
<dbReference type="SMART" id="SM00504">
    <property type="entry name" value="Ubox"/>
    <property type="match status" value="1"/>
</dbReference>
<name>A0A5K1CVU8_9MAGN</name>
<comment type="function">
    <text evidence="5">Functions as an E3 ubiquitin ligase.</text>
</comment>
<sequence>MEVPPYFKCPISMELMTDPVTACTGVTYDRKSIERWICGCRKSTCPATMQNLENFNFTPNHTLKRLIDSWKQSQGLLQPASSSTQKRVDSKEMADLLRTIESSLFKVSSLRKLRELLESGGDNSELLVQAGGIEVISGLLCREWNENGGEDFVAFRSSEESVAILHSLPLETISSSTIQFLTRPDCLRTLVLMLQTGSSESRFHAVSVLRKITREETNWRQIVRDQGTNLFKALLELLSDGICTEATSSVLEILVDILTVSRYSRVKAVEAGSVGVLIELLPDSSRGRCEKMMVVLKLLCQTADGRSAFVDHAMAVAVVTKKIMTVSELVTKLGVKILGLICEYHPTERFLEQMAELGAVSKLSGVLQLNGGPAANSLRERALKMLKMHGNAWKQHRCFPLQLQDYLRVIDENENLSRH</sequence>
<evidence type="ECO:0000256" key="3">
    <source>
        <dbReference type="ARBA" id="ARBA00022679"/>
    </source>
</evidence>
<dbReference type="AlphaFoldDB" id="A0A5K1CVU8"/>
<dbReference type="InterPro" id="IPR013083">
    <property type="entry name" value="Znf_RING/FYVE/PHD"/>
</dbReference>
<dbReference type="InterPro" id="IPR058678">
    <property type="entry name" value="ARM_PUB"/>
</dbReference>
<evidence type="ECO:0000256" key="4">
    <source>
        <dbReference type="ARBA" id="ARBA00022786"/>
    </source>
</evidence>
<evidence type="ECO:0000259" key="6">
    <source>
        <dbReference type="PROSITE" id="PS51698"/>
    </source>
</evidence>
<proteinExistence type="predicted"/>
<accession>A0A5K1CVU8</accession>
<dbReference type="OrthoDB" id="10064100at2759"/>
<evidence type="ECO:0000256" key="2">
    <source>
        <dbReference type="ARBA" id="ARBA00004906"/>
    </source>
</evidence>
<dbReference type="Pfam" id="PF25598">
    <property type="entry name" value="ARM_PUB"/>
    <property type="match status" value="1"/>
</dbReference>
<dbReference type="Gramene" id="NC4G0238220.1">
    <property type="protein sequence ID" value="NC4G0238220.1:cds"/>
    <property type="gene ID" value="NC4G0238220"/>
</dbReference>
<dbReference type="InterPro" id="IPR016024">
    <property type="entry name" value="ARM-type_fold"/>
</dbReference>
<dbReference type="InterPro" id="IPR003613">
    <property type="entry name" value="Ubox_domain"/>
</dbReference>
<dbReference type="Gene3D" id="1.25.10.10">
    <property type="entry name" value="Leucine-rich Repeat Variant"/>
    <property type="match status" value="1"/>
</dbReference>
<dbReference type="PANTHER" id="PTHR22849:SF23">
    <property type="entry name" value="U-BOX DOMAIN-CONTAINING PROTEIN"/>
    <property type="match status" value="1"/>
</dbReference>
<keyword evidence="4 5" id="KW-0833">Ubl conjugation pathway</keyword>
<organism evidence="7">
    <name type="scientific">Nymphaea colorata</name>
    <name type="common">pocket water lily</name>
    <dbReference type="NCBI Taxonomy" id="210225"/>
    <lineage>
        <taxon>Eukaryota</taxon>
        <taxon>Viridiplantae</taxon>
        <taxon>Streptophyta</taxon>
        <taxon>Embryophyta</taxon>
        <taxon>Tracheophyta</taxon>
        <taxon>Spermatophyta</taxon>
        <taxon>Magnoliopsida</taxon>
        <taxon>Nymphaeales</taxon>
        <taxon>Nymphaeaceae</taxon>
        <taxon>Nymphaea</taxon>
    </lineage>
</organism>
<dbReference type="GO" id="GO:0061630">
    <property type="term" value="F:ubiquitin protein ligase activity"/>
    <property type="evidence" value="ECO:0007669"/>
    <property type="project" value="UniProtKB-UniRule"/>
</dbReference>
<dbReference type="GO" id="GO:0016567">
    <property type="term" value="P:protein ubiquitination"/>
    <property type="evidence" value="ECO:0007669"/>
    <property type="project" value="UniProtKB-UniRule"/>
</dbReference>
<dbReference type="EC" id="2.3.2.27" evidence="5"/>
<comment type="pathway">
    <text evidence="2 5">Protein modification; protein ubiquitination.</text>
</comment>
<dbReference type="CDD" id="cd16664">
    <property type="entry name" value="RING-Ubox_PUB"/>
    <property type="match status" value="1"/>
</dbReference>
<keyword evidence="3 5" id="KW-0808">Transferase</keyword>
<dbReference type="PANTHER" id="PTHR22849">
    <property type="entry name" value="WDSAM1 PROTEIN"/>
    <property type="match status" value="1"/>
</dbReference>
<dbReference type="SUPFAM" id="SSF57850">
    <property type="entry name" value="RING/U-box"/>
    <property type="match status" value="1"/>
</dbReference>
<evidence type="ECO:0000256" key="1">
    <source>
        <dbReference type="ARBA" id="ARBA00000900"/>
    </source>
</evidence>
<dbReference type="UniPathway" id="UPA00143"/>
<dbReference type="InterPro" id="IPR045210">
    <property type="entry name" value="RING-Ubox_PUB"/>
</dbReference>
<evidence type="ECO:0000313" key="7">
    <source>
        <dbReference type="EMBL" id="VVW31767.1"/>
    </source>
</evidence>
<dbReference type="PROSITE" id="PS51698">
    <property type="entry name" value="U_BOX"/>
    <property type="match status" value="1"/>
</dbReference>
<protein>
    <recommendedName>
        <fullName evidence="5 6">U-box domain-containing protein</fullName>
        <ecNumber evidence="5">2.3.2.27</ecNumber>
    </recommendedName>
    <alternativeName>
        <fullName evidence="5">RING-type E3 ubiquitin transferase PUB</fullName>
    </alternativeName>
</protein>
<reference evidence="7" key="1">
    <citation type="submission" date="2019-09" db="EMBL/GenBank/DDBJ databases">
        <authorList>
            <person name="Zhang L."/>
        </authorList>
    </citation>
    <scope>NUCLEOTIDE SEQUENCE</scope>
</reference>
<dbReference type="InterPro" id="IPR045185">
    <property type="entry name" value="PUB22/23/24-like"/>
</dbReference>
<comment type="catalytic activity">
    <reaction evidence="1 5">
        <text>S-ubiquitinyl-[E2 ubiquitin-conjugating enzyme]-L-cysteine + [acceptor protein]-L-lysine = [E2 ubiquitin-conjugating enzyme]-L-cysteine + N(6)-ubiquitinyl-[acceptor protein]-L-lysine.</text>
        <dbReference type="EC" id="2.3.2.27"/>
    </reaction>
</comment>
<dbReference type="SUPFAM" id="SSF48371">
    <property type="entry name" value="ARM repeat"/>
    <property type="match status" value="1"/>
</dbReference>
<dbReference type="OMA" id="REWNENG"/>
<feature type="domain" description="U-box" evidence="6">
    <location>
        <begin position="2"/>
        <end position="77"/>
    </location>
</feature>
<dbReference type="InterPro" id="IPR011989">
    <property type="entry name" value="ARM-like"/>
</dbReference>